<dbReference type="PANTHER" id="PTHR11477">
    <property type="entry name" value="TRANSCRIPTION FACTOR S-II ZINC FINGER DOMAIN-CONTAINING PROTEIN"/>
    <property type="match status" value="1"/>
</dbReference>
<evidence type="ECO:0000256" key="4">
    <source>
        <dbReference type="SAM" id="MobiDB-lite"/>
    </source>
</evidence>
<dbReference type="AlphaFoldDB" id="A0AA88XRE3"/>
<dbReference type="InterPro" id="IPR035441">
    <property type="entry name" value="TFIIS/LEDGF_dom_sf"/>
</dbReference>
<dbReference type="SUPFAM" id="SSF47676">
    <property type="entry name" value="Conserved domain common to transcription factors TFIIS, elongin A, CRSP70"/>
    <property type="match status" value="1"/>
</dbReference>
<dbReference type="CDD" id="cd00183">
    <property type="entry name" value="TFIIS_I"/>
    <property type="match status" value="1"/>
</dbReference>
<evidence type="ECO:0000256" key="3">
    <source>
        <dbReference type="PROSITE-ProRule" id="PRU00649"/>
    </source>
</evidence>
<dbReference type="Proteomes" id="UP001186944">
    <property type="component" value="Unassembled WGS sequence"/>
</dbReference>
<dbReference type="Pfam" id="PF08711">
    <property type="entry name" value="Med26"/>
    <property type="match status" value="1"/>
</dbReference>
<dbReference type="InterPro" id="IPR017923">
    <property type="entry name" value="TFIIS_N"/>
</dbReference>
<dbReference type="FunFam" id="1.20.930.10:FF:000002">
    <property type="entry name" value="Transcription elongation factor A (SII), 1"/>
    <property type="match status" value="1"/>
</dbReference>
<comment type="subcellular location">
    <subcellularLocation>
        <location evidence="1 3">Nucleus</location>
    </subcellularLocation>
</comment>
<dbReference type="EMBL" id="VSWD01000010">
    <property type="protein sequence ID" value="KAK3090425.1"/>
    <property type="molecule type" value="Genomic_DNA"/>
</dbReference>
<feature type="domain" description="TFIIS N-terminal" evidence="5">
    <location>
        <begin position="5"/>
        <end position="84"/>
    </location>
</feature>
<evidence type="ECO:0000256" key="2">
    <source>
        <dbReference type="ARBA" id="ARBA00023242"/>
    </source>
</evidence>
<name>A0AA88XRE3_PINIB</name>
<reference evidence="6" key="1">
    <citation type="submission" date="2019-08" db="EMBL/GenBank/DDBJ databases">
        <title>The improved chromosome-level genome for the pearl oyster Pinctada fucata martensii using PacBio sequencing and Hi-C.</title>
        <authorList>
            <person name="Zheng Z."/>
        </authorList>
    </citation>
    <scope>NUCLEOTIDE SEQUENCE</scope>
    <source>
        <strain evidence="6">ZZ-2019</strain>
        <tissue evidence="6">Adductor muscle</tissue>
    </source>
</reference>
<dbReference type="GO" id="GO:0006351">
    <property type="term" value="P:DNA-templated transcription"/>
    <property type="evidence" value="ECO:0007669"/>
    <property type="project" value="TreeGrafter"/>
</dbReference>
<evidence type="ECO:0000256" key="1">
    <source>
        <dbReference type="ARBA" id="ARBA00004123"/>
    </source>
</evidence>
<keyword evidence="7" id="KW-1185">Reference proteome</keyword>
<evidence type="ECO:0000259" key="5">
    <source>
        <dbReference type="PROSITE" id="PS51319"/>
    </source>
</evidence>
<dbReference type="PROSITE" id="PS51319">
    <property type="entry name" value="TFIIS_N"/>
    <property type="match status" value="1"/>
</dbReference>
<evidence type="ECO:0000313" key="6">
    <source>
        <dbReference type="EMBL" id="KAK3090425.1"/>
    </source>
</evidence>
<dbReference type="PANTHER" id="PTHR11477:SF0">
    <property type="entry name" value="IP08861P-RELATED"/>
    <property type="match status" value="1"/>
</dbReference>
<dbReference type="InterPro" id="IPR003617">
    <property type="entry name" value="TFIIS/CRSP70_N_sub"/>
</dbReference>
<gene>
    <name evidence="6" type="ORF">FSP39_011765</name>
</gene>
<feature type="compositionally biased region" description="Polar residues" evidence="4">
    <location>
        <begin position="102"/>
        <end position="141"/>
    </location>
</feature>
<feature type="region of interest" description="Disordered" evidence="4">
    <location>
        <begin position="80"/>
        <end position="142"/>
    </location>
</feature>
<dbReference type="GO" id="GO:0005634">
    <property type="term" value="C:nucleus"/>
    <property type="evidence" value="ECO:0007669"/>
    <property type="project" value="UniProtKB-SubCell"/>
</dbReference>
<protein>
    <recommendedName>
        <fullName evidence="5">TFIIS N-terminal domain-containing protein</fullName>
    </recommendedName>
</protein>
<accession>A0AA88XRE3</accession>
<feature type="compositionally biased region" description="Basic and acidic residues" evidence="4">
    <location>
        <begin position="90"/>
        <end position="101"/>
    </location>
</feature>
<keyword evidence="2 3" id="KW-0539">Nucleus</keyword>
<evidence type="ECO:0000313" key="7">
    <source>
        <dbReference type="Proteomes" id="UP001186944"/>
    </source>
</evidence>
<comment type="caution">
    <text evidence="6">The sequence shown here is derived from an EMBL/GenBank/DDBJ whole genome shotgun (WGS) entry which is preliminary data.</text>
</comment>
<sequence>MTCEEDVLKIGKKLEKMISSNSADHGGAEDLLKKLQDLPMTLAVLQKTRIGMTVNNFRKASSKDEVIVLAKGLIKSWKKLLPADSGGNSKPEKDKKERPKESQNGSPEQSMETETGSDKSSSGQGDNPTLTRQNSTASITNDPVRLKCRELIANALKTEEEVEGAGTPEDIGPKVEDGILDIHDQNCNILLMPLHL</sequence>
<organism evidence="6 7">
    <name type="scientific">Pinctada imbricata</name>
    <name type="common">Atlantic pearl-oyster</name>
    <name type="synonym">Pinctada martensii</name>
    <dbReference type="NCBI Taxonomy" id="66713"/>
    <lineage>
        <taxon>Eukaryota</taxon>
        <taxon>Metazoa</taxon>
        <taxon>Spiralia</taxon>
        <taxon>Lophotrochozoa</taxon>
        <taxon>Mollusca</taxon>
        <taxon>Bivalvia</taxon>
        <taxon>Autobranchia</taxon>
        <taxon>Pteriomorphia</taxon>
        <taxon>Pterioida</taxon>
        <taxon>Pterioidea</taxon>
        <taxon>Pteriidae</taxon>
        <taxon>Pinctada</taxon>
    </lineage>
</organism>
<proteinExistence type="predicted"/>
<dbReference type="Gene3D" id="1.20.930.10">
    <property type="entry name" value="Conserved domain common to transcription factors TFIIS, elongin A, CRSP70"/>
    <property type="match status" value="1"/>
</dbReference>
<dbReference type="SMART" id="SM00509">
    <property type="entry name" value="TFS2N"/>
    <property type="match status" value="1"/>
</dbReference>